<organism evidence="1">
    <name type="scientific">marine sediment metagenome</name>
    <dbReference type="NCBI Taxonomy" id="412755"/>
    <lineage>
        <taxon>unclassified sequences</taxon>
        <taxon>metagenomes</taxon>
        <taxon>ecological metagenomes</taxon>
    </lineage>
</organism>
<dbReference type="AlphaFoldDB" id="A0A0F9A2G8"/>
<name>A0A0F9A2G8_9ZZZZ</name>
<sequence length="79" mass="9120">MSYTLCAGTNFLEAIDTPSLIDKCYQLKHDKSLYDFYAERSFNWAKQFDVEKIARLYAKLSPNETFDIDANMLKIRGAA</sequence>
<dbReference type="EMBL" id="LAZR01044812">
    <property type="protein sequence ID" value="KKL03734.1"/>
    <property type="molecule type" value="Genomic_DNA"/>
</dbReference>
<comment type="caution">
    <text evidence="1">The sequence shown here is derived from an EMBL/GenBank/DDBJ whole genome shotgun (WGS) entry which is preliminary data.</text>
</comment>
<protein>
    <submittedName>
        <fullName evidence="1">Uncharacterized protein</fullName>
    </submittedName>
</protein>
<proteinExistence type="predicted"/>
<gene>
    <name evidence="1" type="ORF">LCGC14_2623160</name>
</gene>
<evidence type="ECO:0000313" key="1">
    <source>
        <dbReference type="EMBL" id="KKL03734.1"/>
    </source>
</evidence>
<accession>A0A0F9A2G8</accession>
<reference evidence="1" key="1">
    <citation type="journal article" date="2015" name="Nature">
        <title>Complex archaea that bridge the gap between prokaryotes and eukaryotes.</title>
        <authorList>
            <person name="Spang A."/>
            <person name="Saw J.H."/>
            <person name="Jorgensen S.L."/>
            <person name="Zaremba-Niedzwiedzka K."/>
            <person name="Martijn J."/>
            <person name="Lind A.E."/>
            <person name="van Eijk R."/>
            <person name="Schleper C."/>
            <person name="Guy L."/>
            <person name="Ettema T.J."/>
        </authorList>
    </citation>
    <scope>NUCLEOTIDE SEQUENCE</scope>
</reference>